<protein>
    <submittedName>
        <fullName evidence="2">Uncharacterized protein</fullName>
    </submittedName>
</protein>
<evidence type="ECO:0000256" key="1">
    <source>
        <dbReference type="SAM" id="SignalP"/>
    </source>
</evidence>
<dbReference type="EMBL" id="GL890841">
    <property type="protein sequence ID" value="EGJ33731.1"/>
    <property type="molecule type" value="Genomic_DNA"/>
</dbReference>
<feature type="signal peptide" evidence="1">
    <location>
        <begin position="1"/>
        <end position="49"/>
    </location>
</feature>
<dbReference type="GO" id="GO:0044384">
    <property type="term" value="C:host outer membrane"/>
    <property type="evidence" value="ECO:0007669"/>
    <property type="project" value="InterPro"/>
</dbReference>
<dbReference type="InterPro" id="IPR011250">
    <property type="entry name" value="OMP/PagP_B-barrel"/>
</dbReference>
<evidence type="ECO:0000313" key="2">
    <source>
        <dbReference type="EMBL" id="EGJ33731.1"/>
    </source>
</evidence>
<dbReference type="OrthoDB" id="485268at2"/>
<proteinExistence type="predicted"/>
<gene>
    <name evidence="2" type="ORF">LYNGBM3L_25940</name>
</gene>
<feature type="chain" id="PRO_5003319657" evidence="1">
    <location>
        <begin position="50"/>
        <end position="205"/>
    </location>
</feature>
<dbReference type="SUPFAM" id="SSF56925">
    <property type="entry name" value="OMPA-like"/>
    <property type="match status" value="1"/>
</dbReference>
<dbReference type="HOGENOM" id="CLU_102923_0_0_3"/>
<dbReference type="PROSITE" id="PS00695">
    <property type="entry name" value="ENT_VIR_OMP_2"/>
    <property type="match status" value="1"/>
</dbReference>
<evidence type="ECO:0000313" key="3">
    <source>
        <dbReference type="Proteomes" id="UP000003959"/>
    </source>
</evidence>
<dbReference type="Proteomes" id="UP000003959">
    <property type="component" value="Unassembled WGS sequence"/>
</dbReference>
<keyword evidence="1" id="KW-0732">Signal</keyword>
<accession>F4XNW0</accession>
<dbReference type="AlphaFoldDB" id="F4XNW0"/>
<dbReference type="InterPro" id="IPR000758">
    <property type="entry name" value="Enterovir_OMP"/>
</dbReference>
<keyword evidence="3" id="KW-1185">Reference proteome</keyword>
<reference evidence="3" key="1">
    <citation type="journal article" date="2011" name="Proc. Natl. Acad. Sci. U.S.A.">
        <title>Genomic insights into the physiology and ecology of the marine filamentous cyanobacterium Lyngbya majuscula.</title>
        <authorList>
            <person name="Jones A.C."/>
            <person name="Monroe E.A."/>
            <person name="Podell S."/>
            <person name="Hess W.R."/>
            <person name="Klages S."/>
            <person name="Esquenazi E."/>
            <person name="Niessen S."/>
            <person name="Hoover H."/>
            <person name="Rothmann M."/>
            <person name="Lasken R.S."/>
            <person name="Yates J.R.III."/>
            <person name="Reinhardt R."/>
            <person name="Kube M."/>
            <person name="Burkart M.D."/>
            <person name="Allen E.E."/>
            <person name="Dorrestein P.C."/>
            <person name="Gerwick W.H."/>
            <person name="Gerwick L."/>
        </authorList>
    </citation>
    <scope>NUCLEOTIDE SEQUENCE [LARGE SCALE GENOMIC DNA]</scope>
    <source>
        <strain evidence="3">3L</strain>
    </source>
</reference>
<dbReference type="eggNOG" id="COG3637">
    <property type="taxonomic scope" value="Bacteria"/>
</dbReference>
<name>F4XNW0_9CYAN</name>
<organism evidence="2 3">
    <name type="scientific">Moorena producens 3L</name>
    <dbReference type="NCBI Taxonomy" id="489825"/>
    <lineage>
        <taxon>Bacteria</taxon>
        <taxon>Bacillati</taxon>
        <taxon>Cyanobacteriota</taxon>
        <taxon>Cyanophyceae</taxon>
        <taxon>Coleofasciculales</taxon>
        <taxon>Coleofasciculaceae</taxon>
        <taxon>Moorena</taxon>
    </lineage>
</organism>
<sequence length="205" mass="21563">MHLDSHPPAIKAGGFLIITMKPMKPILKSAATSLILMIAMVLCASPASAQPEGLKGSYVGISNDGSTISNDILNPFENLLGIGSNSSDERIGSMYQGRIDVPNLPISVRGAAFLSGKGRAVEPTITYDLPVASNTNIYVGGGYTFVNNEEITTPLGNQNSAVLTAGVEAAVNDYTIIYGSGRLSLSDENNDTSPVKFQFGAGYRF</sequence>